<dbReference type="RefSeq" id="WP_133674918.1">
    <property type="nucleotide sequence ID" value="NZ_SNZF01000008.1"/>
</dbReference>
<dbReference type="OrthoDB" id="5438497at2"/>
<evidence type="ECO:0000313" key="1">
    <source>
        <dbReference type="EMBL" id="TDR35694.1"/>
    </source>
</evidence>
<dbReference type="AlphaFoldDB" id="A0A4R6YGM1"/>
<protein>
    <submittedName>
        <fullName evidence="1">Uncharacterized protein</fullName>
    </submittedName>
</protein>
<name>A0A4R6YGM1_9HYPH</name>
<comment type="caution">
    <text evidence="1">The sequence shown here is derived from an EMBL/GenBank/DDBJ whole genome shotgun (WGS) entry which is preliminary data.</text>
</comment>
<accession>A0A4R6YGM1</accession>
<proteinExistence type="predicted"/>
<dbReference type="Proteomes" id="UP000294958">
    <property type="component" value="Unassembled WGS sequence"/>
</dbReference>
<evidence type="ECO:0000313" key="2">
    <source>
        <dbReference type="Proteomes" id="UP000294958"/>
    </source>
</evidence>
<sequence>MVARPTIPIRSCNAGEFSQEMRGRVDIKQYYSAGLAFKNIEPVPQSGFRRMGGSRRIGQWRKPFSAVAITGAALIPGPHTGTKTIWAGTVAGDIAAVLASGLAISAGHATFDVEAQVSGVWTRIAGPFNVSSVSPATRLAALAPGTFVTATGLRIVATFSVSATVSGLTVTASREDGEPLRPRFTELTTDEGDVISCFLTAGVADFYTHAGYVGAAHVPDVTSTMLPDIGFYAEGNTIGIFHGDLRSQRLFLMGASALNDWRTDLWPYDPVPKADLGGDYPKTDDVWDITVRYSSGWEIALQITVNGETPGAITTPAAASGMSPAQWASYCGSLQTALEGLPGLGPGVAVTWHDMGSTAASRIRVAFGGTLAGEEYEMSAMIANTAEASALAYHTQIGKTEKEDLFSVDRGWPRTTSLLQDRMAYARIPAARGALSLSRVGEYFDLNVDAKADNAARLDKLRSQTSETILHVKESNYFFVFTDRATYFIPNRTIERNTPLNFVICSEMGAQPTCEPFELEGQLYYVAINPEGLNMADEGGRQLFRVEESVTSAATSFEADPVSLLASHLVDKVIRSVRQKPEQDLDAARGWLMRTDGRVIVTQMIKSQEINGYCEWIAAGSGAVREVGVDGRNKLWMAIERSGRTSIELYDTTIFLQDTVDASTDLAGKIIDLPYEDGAELWAVADGYVLGPFTVQGGVIDIEDAYSNVLVGRWTAPHFETMPQVYVTPADEVLHRPGRIHTLIVNIADTSSIAVGANGQPPVDIVLHETTDPVDQPMPAKTKQIVVAGSDLPGFMTGTTAVITQTRPGELRVRDIGIGAKL</sequence>
<gene>
    <name evidence="1" type="ORF">DES43_108119</name>
</gene>
<reference evidence="1 2" key="1">
    <citation type="submission" date="2019-03" db="EMBL/GenBank/DDBJ databases">
        <title>Genomic Encyclopedia of Type Strains, Phase IV (KMG-IV): sequencing the most valuable type-strain genomes for metagenomic binning, comparative biology and taxonomic classification.</title>
        <authorList>
            <person name="Goeker M."/>
        </authorList>
    </citation>
    <scope>NUCLEOTIDE SEQUENCE [LARGE SCALE GENOMIC DNA]</scope>
    <source>
        <strain evidence="1 2">DSM 11603</strain>
    </source>
</reference>
<organism evidence="1 2">
    <name type="scientific">Aquamicrobium defluvii</name>
    <dbReference type="NCBI Taxonomy" id="69279"/>
    <lineage>
        <taxon>Bacteria</taxon>
        <taxon>Pseudomonadati</taxon>
        <taxon>Pseudomonadota</taxon>
        <taxon>Alphaproteobacteria</taxon>
        <taxon>Hyphomicrobiales</taxon>
        <taxon>Phyllobacteriaceae</taxon>
        <taxon>Aquamicrobium</taxon>
    </lineage>
</organism>
<dbReference type="EMBL" id="SNZF01000008">
    <property type="protein sequence ID" value="TDR35694.1"/>
    <property type="molecule type" value="Genomic_DNA"/>
</dbReference>
<keyword evidence="2" id="KW-1185">Reference proteome</keyword>